<gene>
    <name evidence="2" type="ORF">PIIN_10821</name>
</gene>
<dbReference type="InParanoid" id="G4TZU2"/>
<accession>G4TZU2</accession>
<dbReference type="Proteomes" id="UP000007148">
    <property type="component" value="Unassembled WGS sequence"/>
</dbReference>
<feature type="region of interest" description="Disordered" evidence="1">
    <location>
        <begin position="93"/>
        <end position="113"/>
    </location>
</feature>
<dbReference type="EMBL" id="CAFZ01001045">
    <property type="protein sequence ID" value="CCA76835.1"/>
    <property type="molecule type" value="Genomic_DNA"/>
</dbReference>
<organism evidence="2 3">
    <name type="scientific">Serendipita indica (strain DSM 11827)</name>
    <name type="common">Root endophyte fungus</name>
    <name type="synonym">Piriformospora indica</name>
    <dbReference type="NCBI Taxonomy" id="1109443"/>
    <lineage>
        <taxon>Eukaryota</taxon>
        <taxon>Fungi</taxon>
        <taxon>Dikarya</taxon>
        <taxon>Basidiomycota</taxon>
        <taxon>Agaricomycotina</taxon>
        <taxon>Agaricomycetes</taxon>
        <taxon>Sebacinales</taxon>
        <taxon>Serendipitaceae</taxon>
        <taxon>Serendipita</taxon>
    </lineage>
</organism>
<evidence type="ECO:0000313" key="2">
    <source>
        <dbReference type="EMBL" id="CCA76835.1"/>
    </source>
</evidence>
<proteinExistence type="predicted"/>
<name>G4TZU2_SERID</name>
<dbReference type="AlphaFoldDB" id="G4TZU2"/>
<comment type="caution">
    <text evidence="2">The sequence shown here is derived from an EMBL/GenBank/DDBJ whole genome shotgun (WGS) entry which is preliminary data.</text>
</comment>
<feature type="region of interest" description="Disordered" evidence="1">
    <location>
        <begin position="38"/>
        <end position="69"/>
    </location>
</feature>
<reference evidence="2 3" key="1">
    <citation type="journal article" date="2011" name="PLoS Pathog.">
        <title>Endophytic Life Strategies Decoded by Genome and Transcriptome Analyses of the Mutualistic Root Symbiont Piriformospora indica.</title>
        <authorList>
            <person name="Zuccaro A."/>
            <person name="Lahrmann U."/>
            <person name="Guldener U."/>
            <person name="Langen G."/>
            <person name="Pfiffi S."/>
            <person name="Biedenkopf D."/>
            <person name="Wong P."/>
            <person name="Samans B."/>
            <person name="Grimm C."/>
            <person name="Basiewicz M."/>
            <person name="Murat C."/>
            <person name="Martin F."/>
            <person name="Kogel K.H."/>
        </authorList>
    </citation>
    <scope>NUCLEOTIDE SEQUENCE [LARGE SCALE GENOMIC DNA]</scope>
    <source>
        <strain evidence="2 3">DSM 11827</strain>
    </source>
</reference>
<evidence type="ECO:0000313" key="3">
    <source>
        <dbReference type="Proteomes" id="UP000007148"/>
    </source>
</evidence>
<dbReference type="HOGENOM" id="CLU_1723101_0_0_1"/>
<sequence>MDSDDSMDTSLLHPSFIANASITAEEDSLDPTNWQYMMNTEDQEFDRVPYSSGEGSSLEEEDSETSSFSVSLDLLRYDDGLSALEDGGDLYEDSLCESNVPPNGIRMPRSTEDNIASLNPQGDVSYDEIWDQFDAALAELGDDQMQGDPASG</sequence>
<keyword evidence="3" id="KW-1185">Reference proteome</keyword>
<evidence type="ECO:0000256" key="1">
    <source>
        <dbReference type="SAM" id="MobiDB-lite"/>
    </source>
</evidence>
<protein>
    <submittedName>
        <fullName evidence="2">Uncharacterized protein</fullName>
    </submittedName>
</protein>